<dbReference type="AlphaFoldDB" id="A0A1G8XDB5"/>
<name>A0A1G8XDB5_9BACT</name>
<keyword evidence="3" id="KW-1185">Reference proteome</keyword>
<dbReference type="RefSeq" id="WP_176955861.1">
    <property type="nucleotide sequence ID" value="NZ_FNFO01000001.1"/>
</dbReference>
<evidence type="ECO:0000256" key="1">
    <source>
        <dbReference type="SAM" id="SignalP"/>
    </source>
</evidence>
<evidence type="ECO:0000313" key="2">
    <source>
        <dbReference type="EMBL" id="SDJ88598.1"/>
    </source>
</evidence>
<dbReference type="Proteomes" id="UP000198510">
    <property type="component" value="Unassembled WGS sequence"/>
</dbReference>
<keyword evidence="1" id="KW-0732">Signal</keyword>
<evidence type="ECO:0008006" key="4">
    <source>
        <dbReference type="Google" id="ProtNLM"/>
    </source>
</evidence>
<dbReference type="STRING" id="1075417.SAMN05421823_101336"/>
<protein>
    <recommendedName>
        <fullName evidence="4">DUF2490 domain-containing protein</fullName>
    </recommendedName>
</protein>
<dbReference type="Pfam" id="PF10677">
    <property type="entry name" value="DUF2490"/>
    <property type="match status" value="1"/>
</dbReference>
<accession>A0A1G8XDB5</accession>
<evidence type="ECO:0000313" key="3">
    <source>
        <dbReference type="Proteomes" id="UP000198510"/>
    </source>
</evidence>
<gene>
    <name evidence="2" type="ORF">SAMN05421823_101336</name>
</gene>
<dbReference type="InterPro" id="IPR019619">
    <property type="entry name" value="DUF2490"/>
</dbReference>
<feature type="chain" id="PRO_5011603512" description="DUF2490 domain-containing protein" evidence="1">
    <location>
        <begin position="23"/>
        <end position="261"/>
    </location>
</feature>
<reference evidence="2 3" key="1">
    <citation type="submission" date="2016-10" db="EMBL/GenBank/DDBJ databases">
        <authorList>
            <person name="de Groot N.N."/>
        </authorList>
    </citation>
    <scope>NUCLEOTIDE SEQUENCE [LARGE SCALE GENOMIC DNA]</scope>
    <source>
        <strain evidence="2 3">DSM 25186</strain>
    </source>
</reference>
<sequence length="261" mass="30318">MNFLWKYCWIILLGLSSLPAKAQITAQGQGGHLVLWTALGAEQQLGRRWVNKNAIAFSRHSTLNDWNPVRQRGVFTVREELAYRLSPHVTLAQGLFYAQRAYDDATHPRYLNEVRLYPRVIHAFRLGRIHMAQYLRCDVRFFSAPGFTAWQKPFSFRNRYQLKGTLPLDGAQQNFLIGITEFFFATDETIRPEGGAHFSPYAFTENRSSLFFRHHLTHPDAFLDVGLMDQTWKDSQTGHFRESWLLQFDLIFRNPFSPSAS</sequence>
<dbReference type="EMBL" id="FNFO01000001">
    <property type="protein sequence ID" value="SDJ88598.1"/>
    <property type="molecule type" value="Genomic_DNA"/>
</dbReference>
<proteinExistence type="predicted"/>
<organism evidence="2 3">
    <name type="scientific">Catalinimonas alkaloidigena</name>
    <dbReference type="NCBI Taxonomy" id="1075417"/>
    <lineage>
        <taxon>Bacteria</taxon>
        <taxon>Pseudomonadati</taxon>
        <taxon>Bacteroidota</taxon>
        <taxon>Cytophagia</taxon>
        <taxon>Cytophagales</taxon>
        <taxon>Catalimonadaceae</taxon>
        <taxon>Catalinimonas</taxon>
    </lineage>
</organism>
<feature type="signal peptide" evidence="1">
    <location>
        <begin position="1"/>
        <end position="22"/>
    </location>
</feature>